<reference evidence="2" key="1">
    <citation type="journal article" date="2015" name="Nat. Genet.">
        <title>The genome and transcriptome of the zoonotic hookworm Ancylostoma ceylanicum identify infection-specific gene families.</title>
        <authorList>
            <person name="Schwarz E.M."/>
            <person name="Hu Y."/>
            <person name="Antoshechkin I."/>
            <person name="Miller M.M."/>
            <person name="Sternberg P.W."/>
            <person name="Aroian R.V."/>
        </authorList>
    </citation>
    <scope>NUCLEOTIDE SEQUENCE</scope>
    <source>
        <strain evidence="2">HY135</strain>
    </source>
</reference>
<sequence>MVFAILLSTRLLGGKFYWPVVSKRSLSSKACKLSVRDLPLVDSGGKVEYVPIPPDYGYAAPRLIFAFTTFGNRILGKGEVDPDVQLLDFQYLVI</sequence>
<comment type="caution">
    <text evidence="1">The sequence shown here is derived from an EMBL/GenBank/DDBJ whole genome shotgun (WGS) entry which is preliminary data.</text>
</comment>
<proteinExistence type="predicted"/>
<protein>
    <submittedName>
        <fullName evidence="1">Uncharacterized protein</fullName>
    </submittedName>
</protein>
<organism evidence="1 2">
    <name type="scientific">Ancylostoma ceylanicum</name>
    <dbReference type="NCBI Taxonomy" id="53326"/>
    <lineage>
        <taxon>Eukaryota</taxon>
        <taxon>Metazoa</taxon>
        <taxon>Ecdysozoa</taxon>
        <taxon>Nematoda</taxon>
        <taxon>Chromadorea</taxon>
        <taxon>Rhabditida</taxon>
        <taxon>Rhabditina</taxon>
        <taxon>Rhabditomorpha</taxon>
        <taxon>Strongyloidea</taxon>
        <taxon>Ancylostomatidae</taxon>
        <taxon>Ancylostomatinae</taxon>
        <taxon>Ancylostoma</taxon>
    </lineage>
</organism>
<gene>
    <name evidence="1" type="primary">Acey_s0071.g536</name>
    <name evidence="1" type="ORF">Y032_0071g536</name>
</gene>
<name>A0A016TXY5_9BILA</name>
<accession>A0A016TXY5</accession>
<dbReference type="AlphaFoldDB" id="A0A016TXY5"/>
<keyword evidence="2" id="KW-1185">Reference proteome</keyword>
<dbReference type="Proteomes" id="UP000024635">
    <property type="component" value="Unassembled WGS sequence"/>
</dbReference>
<dbReference type="EMBL" id="JARK01001407">
    <property type="protein sequence ID" value="EYC07223.1"/>
    <property type="molecule type" value="Genomic_DNA"/>
</dbReference>
<evidence type="ECO:0000313" key="1">
    <source>
        <dbReference type="EMBL" id="EYC07223.1"/>
    </source>
</evidence>
<evidence type="ECO:0000313" key="2">
    <source>
        <dbReference type="Proteomes" id="UP000024635"/>
    </source>
</evidence>
<dbReference type="OrthoDB" id="5774191at2759"/>